<dbReference type="SUPFAM" id="SSF47616">
    <property type="entry name" value="GST C-terminal domain-like"/>
    <property type="match status" value="1"/>
</dbReference>
<comment type="caution">
    <text evidence="3">The sequence shown here is derived from an EMBL/GenBank/DDBJ whole genome shotgun (WGS) entry which is preliminary data.</text>
</comment>
<dbReference type="SUPFAM" id="SSF52833">
    <property type="entry name" value="Thioredoxin-like"/>
    <property type="match status" value="1"/>
</dbReference>
<dbReference type="InterPro" id="IPR040079">
    <property type="entry name" value="Glutathione_S-Trfase"/>
</dbReference>
<dbReference type="CDD" id="cd03196">
    <property type="entry name" value="GST_C_5"/>
    <property type="match status" value="1"/>
</dbReference>
<dbReference type="InterPro" id="IPR036282">
    <property type="entry name" value="Glutathione-S-Trfase_C_sf"/>
</dbReference>
<feature type="domain" description="GST C-terminal" evidence="2">
    <location>
        <begin position="89"/>
        <end position="216"/>
    </location>
</feature>
<proteinExistence type="predicted"/>
<sequence length="229" mass="26974">MSLPIVYSFRRCPYAIRARLALAYANISYELREVSLKAKPQQMLEISPKGTTPVIQIGEGQNAIILEESLDIMNWALQQHDPEGWADLPIESIAIAKQLITTNDREFKQSLDRYKYPNRFPEQPQEFYRQQAEQFLQILESQLQQNLEPSSQVSFLICDRQTLADAAIFPFIRQFAYVDIDWFHTSPYPHLQRWLQWHETSNLFEFVMQKYPVWTEDQEMVVIKPCQAI</sequence>
<gene>
    <name evidence="3" type="ORF">H6F41_01490</name>
</gene>
<accession>A0ABR7ZS78</accession>
<dbReference type="Gene3D" id="3.40.30.10">
    <property type="entry name" value="Glutaredoxin"/>
    <property type="match status" value="1"/>
</dbReference>
<dbReference type="Pfam" id="PF13410">
    <property type="entry name" value="GST_C_2"/>
    <property type="match status" value="1"/>
</dbReference>
<feature type="domain" description="GST N-terminal" evidence="1">
    <location>
        <begin position="2"/>
        <end position="84"/>
    </location>
</feature>
<keyword evidence="4" id="KW-1185">Reference proteome</keyword>
<evidence type="ECO:0000313" key="4">
    <source>
        <dbReference type="Proteomes" id="UP000642094"/>
    </source>
</evidence>
<dbReference type="InterPro" id="IPR036249">
    <property type="entry name" value="Thioredoxin-like_sf"/>
</dbReference>
<reference evidence="3 4" key="1">
    <citation type="journal article" date="2020" name="ISME J.">
        <title>Comparative genomics reveals insights into cyanobacterial evolution and habitat adaptation.</title>
        <authorList>
            <person name="Chen M.Y."/>
            <person name="Teng W.K."/>
            <person name="Zhao L."/>
            <person name="Hu C.X."/>
            <person name="Zhou Y.K."/>
            <person name="Han B.P."/>
            <person name="Song L.R."/>
            <person name="Shu W.S."/>
        </authorList>
    </citation>
    <scope>NUCLEOTIDE SEQUENCE [LARGE SCALE GENOMIC DNA]</scope>
    <source>
        <strain evidence="3 4">FACHB-723</strain>
    </source>
</reference>
<dbReference type="InterPro" id="IPR004045">
    <property type="entry name" value="Glutathione_S-Trfase_N"/>
</dbReference>
<dbReference type="PANTHER" id="PTHR43968:SF6">
    <property type="entry name" value="GLUTATHIONE S-TRANSFERASE OMEGA"/>
    <property type="match status" value="1"/>
</dbReference>
<evidence type="ECO:0000259" key="1">
    <source>
        <dbReference type="PROSITE" id="PS50404"/>
    </source>
</evidence>
<evidence type="ECO:0000259" key="2">
    <source>
        <dbReference type="PROSITE" id="PS50405"/>
    </source>
</evidence>
<dbReference type="InterPro" id="IPR050983">
    <property type="entry name" value="GST_Omega/HSP26"/>
</dbReference>
<dbReference type="InterPro" id="IPR010987">
    <property type="entry name" value="Glutathione-S-Trfase_C-like"/>
</dbReference>
<dbReference type="Proteomes" id="UP000642094">
    <property type="component" value="Unassembled WGS sequence"/>
</dbReference>
<dbReference type="EMBL" id="JACJQB010000001">
    <property type="protein sequence ID" value="MBD2186814.1"/>
    <property type="molecule type" value="Genomic_DNA"/>
</dbReference>
<dbReference type="PROSITE" id="PS50405">
    <property type="entry name" value="GST_CTER"/>
    <property type="match status" value="1"/>
</dbReference>
<dbReference type="PROSITE" id="PS50404">
    <property type="entry name" value="GST_NTER"/>
    <property type="match status" value="1"/>
</dbReference>
<evidence type="ECO:0000313" key="3">
    <source>
        <dbReference type="EMBL" id="MBD2186814.1"/>
    </source>
</evidence>
<dbReference type="Gene3D" id="1.20.1050.10">
    <property type="match status" value="1"/>
</dbReference>
<dbReference type="Pfam" id="PF13417">
    <property type="entry name" value="GST_N_3"/>
    <property type="match status" value="1"/>
</dbReference>
<organism evidence="3 4">
    <name type="scientific">Pseudanabaena mucicola FACHB-723</name>
    <dbReference type="NCBI Taxonomy" id="2692860"/>
    <lineage>
        <taxon>Bacteria</taxon>
        <taxon>Bacillati</taxon>
        <taxon>Cyanobacteriota</taxon>
        <taxon>Cyanophyceae</taxon>
        <taxon>Pseudanabaenales</taxon>
        <taxon>Pseudanabaenaceae</taxon>
        <taxon>Pseudanabaena</taxon>
    </lineage>
</organism>
<name>A0ABR7ZS78_9CYAN</name>
<dbReference type="SFLD" id="SFLDS00019">
    <property type="entry name" value="Glutathione_Transferase_(cytos"/>
    <property type="match status" value="1"/>
</dbReference>
<dbReference type="RefSeq" id="WP_190401681.1">
    <property type="nucleotide sequence ID" value="NZ_JACJQB010000001.1"/>
</dbReference>
<protein>
    <submittedName>
        <fullName evidence="3">Glutathione S-transferase</fullName>
    </submittedName>
</protein>
<dbReference type="PANTHER" id="PTHR43968">
    <property type="match status" value="1"/>
</dbReference>